<keyword evidence="2" id="KW-0812">Transmembrane</keyword>
<keyword evidence="2" id="KW-1133">Transmembrane helix</keyword>
<name>A0A848QJC8_9SPHN</name>
<dbReference type="EMBL" id="JABCRE010000002">
    <property type="protein sequence ID" value="NMW30707.1"/>
    <property type="molecule type" value="Genomic_DNA"/>
</dbReference>
<proteinExistence type="predicted"/>
<accession>A0A848QJC8</accession>
<keyword evidence="4" id="KW-1185">Reference proteome</keyword>
<gene>
    <name evidence="3" type="ORF">HKD42_01375</name>
</gene>
<feature type="compositionally biased region" description="Polar residues" evidence="1">
    <location>
        <begin position="132"/>
        <end position="142"/>
    </location>
</feature>
<comment type="caution">
    <text evidence="3">The sequence shown here is derived from an EMBL/GenBank/DDBJ whole genome shotgun (WGS) entry which is preliminary data.</text>
</comment>
<dbReference type="Proteomes" id="UP000561181">
    <property type="component" value="Unassembled WGS sequence"/>
</dbReference>
<evidence type="ECO:0000313" key="3">
    <source>
        <dbReference type="EMBL" id="NMW30707.1"/>
    </source>
</evidence>
<evidence type="ECO:0000256" key="2">
    <source>
        <dbReference type="SAM" id="Phobius"/>
    </source>
</evidence>
<dbReference type="AlphaFoldDB" id="A0A848QJC8"/>
<evidence type="ECO:0008006" key="5">
    <source>
        <dbReference type="Google" id="ProtNLM"/>
    </source>
</evidence>
<feature type="region of interest" description="Disordered" evidence="1">
    <location>
        <begin position="118"/>
        <end position="151"/>
    </location>
</feature>
<evidence type="ECO:0000313" key="4">
    <source>
        <dbReference type="Proteomes" id="UP000561181"/>
    </source>
</evidence>
<evidence type="ECO:0000256" key="1">
    <source>
        <dbReference type="SAM" id="MobiDB-lite"/>
    </source>
</evidence>
<dbReference type="RefSeq" id="WP_170009594.1">
    <property type="nucleotide sequence ID" value="NZ_JABCRE010000002.1"/>
</dbReference>
<feature type="transmembrane region" description="Helical" evidence="2">
    <location>
        <begin position="12"/>
        <end position="31"/>
    </location>
</feature>
<protein>
    <recommendedName>
        <fullName evidence="5">Autotransporter domain-containing protein</fullName>
    </recommendedName>
</protein>
<reference evidence="3 4" key="1">
    <citation type="submission" date="2020-04" db="EMBL/GenBank/DDBJ databases">
        <authorList>
            <person name="Liu A."/>
        </authorList>
    </citation>
    <scope>NUCLEOTIDE SEQUENCE [LARGE SCALE GENOMIC DNA]</scope>
    <source>
        <strain evidence="3 4">RZ02</strain>
    </source>
</reference>
<organism evidence="3 4">
    <name type="scientific">Pontixanthobacter rizhaonensis</name>
    <dbReference type="NCBI Taxonomy" id="2730337"/>
    <lineage>
        <taxon>Bacteria</taxon>
        <taxon>Pseudomonadati</taxon>
        <taxon>Pseudomonadota</taxon>
        <taxon>Alphaproteobacteria</taxon>
        <taxon>Sphingomonadales</taxon>
        <taxon>Erythrobacteraceae</taxon>
        <taxon>Pontixanthobacter</taxon>
    </lineage>
</organism>
<sequence>MIPAVRRPKGHPLYALAGVIALYVGVRIVSWQSPFPSADPLIDEASGEIIPDLHQSADASSEIEVLRSSAHILSQPNSRDQAILGTDFAKPAFAFTSLSSPSSLPAYVETFDTPLTQAPISGAGEGAAPHSLTENATSNQLIRSDPGEPSSSKWSMDGWLFYRPDRGLDRRGVNGVRPPLYGASQAGLILRYQIAPGQGREPAAYVRATAALDDNRQQDIAGGVSAKPLPNIPAIVAAEIRVSRQEGNTEIRPAIFAYTAIDPQPLPHDFRAELYGQAGYVGGDFATPFVDGGLRVDREVRSFDMGQIRVGAGVWGGAQKDTGRLDVGPAVTFTVDIDGTPVRLAADYRHRVAGNAQSQSGVAITVSTGF</sequence>
<keyword evidence="2" id="KW-0472">Membrane</keyword>